<protein>
    <submittedName>
        <fullName evidence="2">SAM-dependent methyltransferase</fullName>
    </submittedName>
</protein>
<evidence type="ECO:0000313" key="2">
    <source>
        <dbReference type="WBParaSite" id="Pan_g6011.t1"/>
    </source>
</evidence>
<organism evidence="1 2">
    <name type="scientific">Panagrellus redivivus</name>
    <name type="common">Microworm</name>
    <dbReference type="NCBI Taxonomy" id="6233"/>
    <lineage>
        <taxon>Eukaryota</taxon>
        <taxon>Metazoa</taxon>
        <taxon>Ecdysozoa</taxon>
        <taxon>Nematoda</taxon>
        <taxon>Chromadorea</taxon>
        <taxon>Rhabditida</taxon>
        <taxon>Tylenchina</taxon>
        <taxon>Panagrolaimomorpha</taxon>
        <taxon>Panagrolaimoidea</taxon>
        <taxon>Panagrolaimidae</taxon>
        <taxon>Panagrellus</taxon>
    </lineage>
</organism>
<reference evidence="1" key="1">
    <citation type="journal article" date="2013" name="Genetics">
        <title>The draft genome and transcriptome of Panagrellus redivivus are shaped by the harsh demands of a free-living lifestyle.</title>
        <authorList>
            <person name="Srinivasan J."/>
            <person name="Dillman A.R."/>
            <person name="Macchietto M.G."/>
            <person name="Heikkinen L."/>
            <person name="Lakso M."/>
            <person name="Fracchia K.M."/>
            <person name="Antoshechkin I."/>
            <person name="Mortazavi A."/>
            <person name="Wong G."/>
            <person name="Sternberg P.W."/>
        </authorList>
    </citation>
    <scope>NUCLEOTIDE SEQUENCE [LARGE SCALE GENOMIC DNA]</scope>
    <source>
        <strain evidence="1">MT8872</strain>
    </source>
</reference>
<keyword evidence="1" id="KW-1185">Reference proteome</keyword>
<name>A0A7E4W3X6_PANRE</name>
<dbReference type="WBParaSite" id="Pan_g6011.t1">
    <property type="protein sequence ID" value="Pan_g6011.t1"/>
    <property type="gene ID" value="Pan_g6011"/>
</dbReference>
<accession>A0A7E4W3X6</accession>
<reference evidence="2" key="2">
    <citation type="submission" date="2020-10" db="UniProtKB">
        <authorList>
            <consortium name="WormBaseParasite"/>
        </authorList>
    </citation>
    <scope>IDENTIFICATION</scope>
</reference>
<proteinExistence type="predicted"/>
<evidence type="ECO:0000313" key="1">
    <source>
        <dbReference type="Proteomes" id="UP000492821"/>
    </source>
</evidence>
<dbReference type="Proteomes" id="UP000492821">
    <property type="component" value="Unassembled WGS sequence"/>
</dbReference>
<dbReference type="AlphaFoldDB" id="A0A7E4W3X6"/>
<sequence length="20" mass="2062">QPATLPGVQLIIAPCDVDPD</sequence>